<dbReference type="InterPro" id="IPR015421">
    <property type="entry name" value="PyrdxlP-dep_Trfase_major"/>
</dbReference>
<proteinExistence type="inferred from homology"/>
<dbReference type="Pfam" id="PF01212">
    <property type="entry name" value="Beta_elim_lyase"/>
    <property type="match status" value="1"/>
</dbReference>
<keyword evidence="8" id="KW-1185">Reference proteome</keyword>
<dbReference type="GO" id="GO:0009072">
    <property type="term" value="P:aromatic amino acid metabolic process"/>
    <property type="evidence" value="ECO:0007669"/>
    <property type="project" value="InterPro"/>
</dbReference>
<evidence type="ECO:0000313" key="8">
    <source>
        <dbReference type="Proteomes" id="UP000283387"/>
    </source>
</evidence>
<name>A0A419WAC0_9BACT</name>
<evidence type="ECO:0000259" key="6">
    <source>
        <dbReference type="Pfam" id="PF01212"/>
    </source>
</evidence>
<dbReference type="InterPro" id="IPR011166">
    <property type="entry name" value="Beta-eliminating_lyase"/>
</dbReference>
<dbReference type="SUPFAM" id="SSF53383">
    <property type="entry name" value="PLP-dependent transferases"/>
    <property type="match status" value="1"/>
</dbReference>
<dbReference type="PANTHER" id="PTHR32325">
    <property type="entry name" value="BETA-ELIMINATING LYASE-LIKE PROTEIN-RELATED"/>
    <property type="match status" value="1"/>
</dbReference>
<comment type="cofactor">
    <cofactor evidence="1 5">
        <name>pyridoxal 5'-phosphate</name>
        <dbReference type="ChEBI" id="CHEBI:597326"/>
    </cofactor>
</comment>
<evidence type="ECO:0000256" key="4">
    <source>
        <dbReference type="ARBA" id="ARBA00023239"/>
    </source>
</evidence>
<keyword evidence="4 7" id="KW-0456">Lyase</keyword>
<organism evidence="7 8">
    <name type="scientific">Mangrovibacterium diazotrophicum</name>
    <dbReference type="NCBI Taxonomy" id="1261403"/>
    <lineage>
        <taxon>Bacteria</taxon>
        <taxon>Pseudomonadati</taxon>
        <taxon>Bacteroidota</taxon>
        <taxon>Bacteroidia</taxon>
        <taxon>Marinilabiliales</taxon>
        <taxon>Prolixibacteraceae</taxon>
        <taxon>Mangrovibacterium</taxon>
    </lineage>
</organism>
<dbReference type="InterPro" id="IPR015422">
    <property type="entry name" value="PyrdxlP-dep_Trfase_small"/>
</dbReference>
<evidence type="ECO:0000313" key="7">
    <source>
        <dbReference type="EMBL" id="RKD92352.1"/>
    </source>
</evidence>
<dbReference type="OrthoDB" id="9764079at2"/>
<dbReference type="Gene3D" id="3.40.640.10">
    <property type="entry name" value="Type I PLP-dependent aspartate aminotransferase-like (Major domain)"/>
    <property type="match status" value="1"/>
</dbReference>
<dbReference type="Gene3D" id="3.90.1150.10">
    <property type="entry name" value="Aspartate Aminotransferase, domain 1"/>
    <property type="match status" value="1"/>
</dbReference>
<dbReference type="GO" id="GO:0016830">
    <property type="term" value="F:carbon-carbon lyase activity"/>
    <property type="evidence" value="ECO:0007669"/>
    <property type="project" value="InterPro"/>
</dbReference>
<dbReference type="InterPro" id="IPR015424">
    <property type="entry name" value="PyrdxlP-dep_Trfase"/>
</dbReference>
<sequence>MELPFAENYRIKMVEPIYRSTREERENWIRKADYNLFNLRSEQVYIDLLTDSGTGAMSDRQWAAVMTGDESYAGSSSFFNLKDRVEQLFGFEYMLPVHQGRAAENVLFSVLVKEGNIVPGNSHFDTTKGHIEFRKAKAVDCTIDEAFDTTIDHPFKGNIDLEKLQLVLETYPKDQIPMIIVTVTCNTSGGQPVSMQNMRDVKQLADAYGIPVIFDSARFAENAWFIKQREEGYADKTIKEIVREMYSYADGMTMSSKKDGIVNIGGLLAMHRKDWFDQATVYNIMYEGFLTYGGMAGRDMNALAVGLDEATEAEYLEARISQVHYLGNKLIEAGVPVQRPLGGHAVFVDARRFLPAVPQEEYIAQTLAVELYLEAGVRGVEVGTLLADRDPETHENRYPGNEFLRLAIPRRTYTNNHMDVVAAGLINLFERRDTIRRGFKIEHEAPIMRHFTVGLKKVD</sequence>
<evidence type="ECO:0000256" key="1">
    <source>
        <dbReference type="ARBA" id="ARBA00001933"/>
    </source>
</evidence>
<comment type="caution">
    <text evidence="7">The sequence shown here is derived from an EMBL/GenBank/DDBJ whole genome shotgun (WGS) entry which is preliminary data.</text>
</comment>
<dbReference type="Proteomes" id="UP000283387">
    <property type="component" value="Unassembled WGS sequence"/>
</dbReference>
<accession>A0A419WAC0</accession>
<dbReference type="AlphaFoldDB" id="A0A419WAC0"/>
<evidence type="ECO:0000256" key="3">
    <source>
        <dbReference type="ARBA" id="ARBA00022898"/>
    </source>
</evidence>
<evidence type="ECO:0000256" key="5">
    <source>
        <dbReference type="PIRSR" id="PIRSR611166-50"/>
    </source>
</evidence>
<dbReference type="PIRSF" id="PIRSF001386">
    <property type="entry name" value="Trpase"/>
    <property type="match status" value="1"/>
</dbReference>
<dbReference type="InterPro" id="IPR001597">
    <property type="entry name" value="ArAA_b-elim_lyase/Thr_aldolase"/>
</dbReference>
<protein>
    <submittedName>
        <fullName evidence="7">Tyrosine phenol-lyase</fullName>
    </submittedName>
</protein>
<keyword evidence="3 5" id="KW-0663">Pyridoxal phosphate</keyword>
<reference evidence="7 8" key="1">
    <citation type="submission" date="2018-09" db="EMBL/GenBank/DDBJ databases">
        <title>Genomic Encyclopedia of Archaeal and Bacterial Type Strains, Phase II (KMG-II): from individual species to whole genera.</title>
        <authorList>
            <person name="Goeker M."/>
        </authorList>
    </citation>
    <scope>NUCLEOTIDE SEQUENCE [LARGE SCALE GENOMIC DNA]</scope>
    <source>
        <strain evidence="7 8">DSM 27148</strain>
    </source>
</reference>
<dbReference type="CDD" id="cd00617">
    <property type="entry name" value="Tnase_like"/>
    <property type="match status" value="1"/>
</dbReference>
<dbReference type="EMBL" id="RAPN01000001">
    <property type="protein sequence ID" value="RKD92352.1"/>
    <property type="molecule type" value="Genomic_DNA"/>
</dbReference>
<feature type="modified residue" description="N6-(pyridoxal phosphate)lysine" evidence="5">
    <location>
        <position position="258"/>
    </location>
</feature>
<dbReference type="PANTHER" id="PTHR32325:SF4">
    <property type="entry name" value="TRYPTOPHANASE"/>
    <property type="match status" value="1"/>
</dbReference>
<comment type="similarity">
    <text evidence="2">Belongs to the beta-eliminating lyase family.</text>
</comment>
<dbReference type="RefSeq" id="WP_120273573.1">
    <property type="nucleotide sequence ID" value="NZ_RAPN01000001.1"/>
</dbReference>
<gene>
    <name evidence="7" type="ORF">BC643_2723</name>
</gene>
<feature type="domain" description="Aromatic amino acid beta-eliminating lyase/threonine aldolase" evidence="6">
    <location>
        <begin position="47"/>
        <end position="423"/>
    </location>
</feature>
<dbReference type="NCBIfam" id="NF009709">
    <property type="entry name" value="PRK13238.1"/>
    <property type="match status" value="1"/>
</dbReference>
<evidence type="ECO:0000256" key="2">
    <source>
        <dbReference type="ARBA" id="ARBA00009721"/>
    </source>
</evidence>